<evidence type="ECO:0000259" key="21">
    <source>
        <dbReference type="PROSITE" id="PS51002"/>
    </source>
</evidence>
<keyword evidence="7 20" id="KW-0679">Respiratory chain</keyword>
<keyword evidence="10" id="KW-0999">Mitochondrion inner membrane</keyword>
<dbReference type="InterPro" id="IPR036150">
    <property type="entry name" value="Cyt_b/b6_C_sf"/>
</dbReference>
<dbReference type="Pfam" id="PF00032">
    <property type="entry name" value="Cytochrom_B_C"/>
    <property type="match status" value="1"/>
</dbReference>
<feature type="binding site" description="axial binding residue" evidence="19">
    <location>
        <position position="97"/>
    </location>
    <ligand>
        <name>heme b</name>
        <dbReference type="ChEBI" id="CHEBI:60344"/>
        <label>b566</label>
    </ligand>
    <ligandPart>
        <name>Fe</name>
        <dbReference type="ChEBI" id="CHEBI:18248"/>
    </ligandPart>
</feature>
<feature type="transmembrane region" description="Helical" evidence="20">
    <location>
        <begin position="113"/>
        <end position="133"/>
    </location>
</feature>
<evidence type="ECO:0000256" key="20">
    <source>
        <dbReference type="RuleBase" id="RU362117"/>
    </source>
</evidence>
<gene>
    <name evidence="23" type="primary">CYTB</name>
</gene>
<feature type="transmembrane region" description="Helical" evidence="20">
    <location>
        <begin position="178"/>
        <end position="200"/>
    </location>
</feature>
<evidence type="ECO:0000259" key="22">
    <source>
        <dbReference type="PROSITE" id="PS51003"/>
    </source>
</evidence>
<feature type="transmembrane region" description="Helical" evidence="20">
    <location>
        <begin position="77"/>
        <end position="98"/>
    </location>
</feature>
<evidence type="ECO:0000256" key="12">
    <source>
        <dbReference type="ARBA" id="ARBA00022989"/>
    </source>
</evidence>
<proteinExistence type="inferred from homology"/>
<dbReference type="GO" id="GO:0016491">
    <property type="term" value="F:oxidoreductase activity"/>
    <property type="evidence" value="ECO:0007669"/>
    <property type="project" value="UniProtKB-UniRule"/>
</dbReference>
<comment type="subcellular location">
    <subcellularLocation>
        <location evidence="2">Mitochondrion inner membrane</location>
        <topology evidence="2">Multi-pass membrane protein</topology>
    </subcellularLocation>
</comment>
<feature type="binding site" description="axial binding residue" evidence="19">
    <location>
        <position position="182"/>
    </location>
    <ligand>
        <name>heme b</name>
        <dbReference type="ChEBI" id="CHEBI:60344"/>
        <label>b562</label>
    </ligand>
    <ligandPart>
        <name>Fe</name>
        <dbReference type="ChEBI" id="CHEBI:18248"/>
    </ligandPart>
</feature>
<dbReference type="InterPro" id="IPR030689">
    <property type="entry name" value="Cytochrome_b"/>
</dbReference>
<dbReference type="InterPro" id="IPR048259">
    <property type="entry name" value="Cytochrome_b_N_euk/bac"/>
</dbReference>
<feature type="binding site" description="axial binding residue" evidence="19">
    <location>
        <position position="196"/>
    </location>
    <ligand>
        <name>heme b</name>
        <dbReference type="ChEBI" id="CHEBI:60344"/>
        <label>b566</label>
    </ligand>
    <ligandPart>
        <name>Fe</name>
        <dbReference type="ChEBI" id="CHEBI:18248"/>
    </ligandPart>
</feature>
<dbReference type="EMBL" id="KP033452">
    <property type="protein sequence ID" value="AJZ71671.1"/>
    <property type="molecule type" value="Genomic_DNA"/>
</dbReference>
<feature type="domain" description="Cytochrome b/b6 N-terminal region profile" evidence="21">
    <location>
        <begin position="1"/>
        <end position="209"/>
    </location>
</feature>
<keyword evidence="5 20" id="KW-0813">Transport</keyword>
<feature type="transmembrane region" description="Helical" evidence="20">
    <location>
        <begin position="229"/>
        <end position="250"/>
    </location>
</feature>
<keyword evidence="15 20" id="KW-0496">Mitochondrion</keyword>
<dbReference type="GO" id="GO:0045275">
    <property type="term" value="C:respiratory chain complex III"/>
    <property type="evidence" value="ECO:0007669"/>
    <property type="project" value="InterPro"/>
</dbReference>
<evidence type="ECO:0000256" key="5">
    <source>
        <dbReference type="ARBA" id="ARBA00022448"/>
    </source>
</evidence>
<dbReference type="CTD" id="4519"/>
<dbReference type="PANTHER" id="PTHR19271">
    <property type="entry name" value="CYTOCHROME B"/>
    <property type="match status" value="1"/>
</dbReference>
<dbReference type="PROSITE" id="PS51002">
    <property type="entry name" value="CYTB_NTER"/>
    <property type="match status" value="1"/>
</dbReference>
<reference evidence="23" key="1">
    <citation type="journal article" date="2014" name="Mitochondrial DNA">
        <title>The complete mitochondrial genome of the Spectacled angelfish, Chaetodontoplus conspicillatus (Perciformes: Pomacanthidae).</title>
        <authorList>
            <person name="Shen K.N."/>
            <person name="Chang C.W."/>
            <person name="Chen C.H."/>
            <person name="Hsiao C.D."/>
        </authorList>
    </citation>
    <scope>NUCLEOTIDE SEQUENCE</scope>
</reference>
<name>A0A0U1ZF52_9TELE</name>
<reference evidence="23" key="2">
    <citation type="submission" date="2014-10" db="EMBL/GenBank/DDBJ databases">
        <authorList>
            <person name="Seo M.-J."/>
            <person name="Seok Y.J."/>
            <person name="Cha I.-T."/>
        </authorList>
    </citation>
    <scope>NUCLEOTIDE SEQUENCE</scope>
</reference>
<organism evidence="23">
    <name type="scientific">Chaetodontoplus conspicillatus</name>
    <name type="common">spectacled angelfish</name>
    <dbReference type="NCBI Taxonomy" id="1633020"/>
    <lineage>
        <taxon>Eukaryota</taxon>
        <taxon>Metazoa</taxon>
        <taxon>Chordata</taxon>
        <taxon>Craniata</taxon>
        <taxon>Vertebrata</taxon>
        <taxon>Euteleostomi</taxon>
        <taxon>Actinopterygii</taxon>
        <taxon>Neopterygii</taxon>
        <taxon>Teleostei</taxon>
        <taxon>Neoteleostei</taxon>
        <taxon>Acanthomorphata</taxon>
        <taxon>Eupercaria</taxon>
        <taxon>Pomacanthidae</taxon>
        <taxon>Chaetodontoplus</taxon>
    </lineage>
</organism>
<evidence type="ECO:0000256" key="4">
    <source>
        <dbReference type="ARBA" id="ARBA00013531"/>
    </source>
</evidence>
<evidence type="ECO:0000256" key="18">
    <source>
        <dbReference type="PIRSR" id="PIRSR038885-1"/>
    </source>
</evidence>
<dbReference type="GO" id="GO:0008121">
    <property type="term" value="F:quinol-cytochrome-c reductase activity"/>
    <property type="evidence" value="ECO:0007669"/>
    <property type="project" value="InterPro"/>
</dbReference>
<keyword evidence="14" id="KW-0830">Ubiquinone</keyword>
<comment type="subunit">
    <text evidence="3">The cytochrome bc1 complex contains 3 respiratory subunits (MT-CYB, CYC1 and UQCRFS1), 2 core proteins (UQCRC1 and UQCRC2) and probably 6 low-molecular weight proteins.</text>
</comment>
<sequence length="380" mass="42600">MASMRKTHPLLKIANDALVDLPAPSNISVWWNFGSLLGLCLISQIATGLFLAMHYTSDISTAFSSVAHICRDVNYGWFIRNLHANGASFFFICIYFHIGRGLYYGSYLYKETWNVGVILLLLVMMTAFVGYVLPWGQMSFWGATVITNLLSAVPYIGNTLVQWIWGGFSVDNATLTRFFAFHFLFPFVIAAATMVHLIFLHETGSNNPLGLNSDSDKIPFHPYFSYKDLLGFAIVLLALSSLALFSPNLLGDPDNFTPANPLVTPPHIKPEWYFLFAYAILRSIPNKLGGVLALLASILVLMVVPLIHTSKQRSLTFRPLTQFLFWLLIADVAILTWIGGMPVEHPYIIIGQLASLLYFLLFLVFMPLAGWLENKSLEWS</sequence>
<comment type="similarity">
    <text evidence="17 20">Belongs to the cytochrome b family.</text>
</comment>
<feature type="transmembrane region" description="Helical" evidence="20">
    <location>
        <begin position="320"/>
        <end position="341"/>
    </location>
</feature>
<evidence type="ECO:0000256" key="13">
    <source>
        <dbReference type="ARBA" id="ARBA00023004"/>
    </source>
</evidence>
<dbReference type="GO" id="GO:0046872">
    <property type="term" value="F:metal ion binding"/>
    <property type="evidence" value="ECO:0007669"/>
    <property type="project" value="UniProtKB-UniRule"/>
</dbReference>
<feature type="transmembrane region" description="Helical" evidence="20">
    <location>
        <begin position="145"/>
        <end position="166"/>
    </location>
</feature>
<keyword evidence="13 19" id="KW-0408">Iron</keyword>
<dbReference type="CDD" id="cd00284">
    <property type="entry name" value="Cytochrome_b_N"/>
    <property type="match status" value="1"/>
</dbReference>
<dbReference type="InterPro" id="IPR005798">
    <property type="entry name" value="Cyt_b/b6_C"/>
</dbReference>
<evidence type="ECO:0000256" key="9">
    <source>
        <dbReference type="ARBA" id="ARBA00022723"/>
    </source>
</evidence>
<evidence type="ECO:0000256" key="6">
    <source>
        <dbReference type="ARBA" id="ARBA00022617"/>
    </source>
</evidence>
<evidence type="ECO:0000256" key="2">
    <source>
        <dbReference type="ARBA" id="ARBA00004448"/>
    </source>
</evidence>
<evidence type="ECO:0000256" key="15">
    <source>
        <dbReference type="ARBA" id="ARBA00023128"/>
    </source>
</evidence>
<dbReference type="InterPro" id="IPR016174">
    <property type="entry name" value="Di-haem_cyt_TM"/>
</dbReference>
<dbReference type="GO" id="GO:0006122">
    <property type="term" value="P:mitochondrial electron transport, ubiquinol to cytochrome c"/>
    <property type="evidence" value="ECO:0007669"/>
    <property type="project" value="TreeGrafter"/>
</dbReference>
<evidence type="ECO:0000256" key="19">
    <source>
        <dbReference type="PIRSR" id="PIRSR038885-2"/>
    </source>
</evidence>
<evidence type="ECO:0000256" key="11">
    <source>
        <dbReference type="ARBA" id="ARBA00022982"/>
    </source>
</evidence>
<dbReference type="InterPro" id="IPR048260">
    <property type="entry name" value="Cytochrome_b_C_euk/bac"/>
</dbReference>
<dbReference type="Pfam" id="PF00033">
    <property type="entry name" value="Cytochrome_B"/>
    <property type="match status" value="1"/>
</dbReference>
<keyword evidence="11 20" id="KW-0249">Electron transport</keyword>
<evidence type="ECO:0000256" key="8">
    <source>
        <dbReference type="ARBA" id="ARBA00022692"/>
    </source>
</evidence>
<evidence type="ECO:0000256" key="14">
    <source>
        <dbReference type="ARBA" id="ARBA00023075"/>
    </source>
</evidence>
<keyword evidence="9 19" id="KW-0479">Metal-binding</keyword>
<dbReference type="AlphaFoldDB" id="A0A0U1ZF52"/>
<evidence type="ECO:0000256" key="10">
    <source>
        <dbReference type="ARBA" id="ARBA00022792"/>
    </source>
</evidence>
<comment type="cofactor">
    <cofactor evidence="20">
        <name>heme b</name>
        <dbReference type="ChEBI" id="CHEBI:60344"/>
    </cofactor>
    <text evidence="20">Binds 2 heme groups non-covalently.</text>
</comment>
<dbReference type="GO" id="GO:0005743">
    <property type="term" value="C:mitochondrial inner membrane"/>
    <property type="evidence" value="ECO:0007669"/>
    <property type="project" value="UniProtKB-SubCell"/>
</dbReference>
<dbReference type="RefSeq" id="YP_009132286.1">
    <property type="nucleotide sequence ID" value="NC_026883.1"/>
</dbReference>
<dbReference type="Gene3D" id="1.20.810.10">
    <property type="entry name" value="Cytochrome Bc1 Complex, Chain C"/>
    <property type="match status" value="1"/>
</dbReference>
<keyword evidence="16 20" id="KW-0472">Membrane</keyword>
<evidence type="ECO:0000313" key="23">
    <source>
        <dbReference type="EMBL" id="AJZ71671.1"/>
    </source>
</evidence>
<evidence type="ECO:0000256" key="7">
    <source>
        <dbReference type="ARBA" id="ARBA00022660"/>
    </source>
</evidence>
<feature type="transmembrane region" description="Helical" evidence="20">
    <location>
        <begin position="347"/>
        <end position="372"/>
    </location>
</feature>
<feature type="transmembrane region" description="Helical" evidence="20">
    <location>
        <begin position="29"/>
        <end position="56"/>
    </location>
</feature>
<protein>
    <recommendedName>
        <fullName evidence="4 20">Cytochrome b</fullName>
    </recommendedName>
</protein>
<keyword evidence="12 20" id="KW-1133">Transmembrane helix</keyword>
<comment type="function">
    <text evidence="1 20">Component of the ubiquinol-cytochrome c reductase complex (complex III or cytochrome b-c1 complex) that is part of the mitochondrial respiratory chain. The b-c1 complex mediates electron transfer from ubiquinol to cytochrome c. Contributes to the generation of a proton gradient across the mitochondrial membrane that is then used for ATP synthesis.</text>
</comment>
<dbReference type="CDD" id="cd00290">
    <property type="entry name" value="cytochrome_b_C"/>
    <property type="match status" value="1"/>
</dbReference>
<dbReference type="PIRSF" id="PIRSF038885">
    <property type="entry name" value="COB"/>
    <property type="match status" value="1"/>
</dbReference>
<feature type="domain" description="Cytochrome b/b6 C-terminal region profile" evidence="22">
    <location>
        <begin position="210"/>
        <end position="380"/>
    </location>
</feature>
<dbReference type="SUPFAM" id="SSF81648">
    <property type="entry name" value="a domain/subunit of cytochrome bc1 complex (Ubiquinol-cytochrome c reductase)"/>
    <property type="match status" value="1"/>
</dbReference>
<feature type="binding site" evidence="18">
    <location>
        <position position="201"/>
    </location>
    <ligand>
        <name>a ubiquinone</name>
        <dbReference type="ChEBI" id="CHEBI:16389"/>
    </ligand>
</feature>
<feature type="binding site" description="axial binding residue" evidence="19">
    <location>
        <position position="83"/>
    </location>
    <ligand>
        <name>heme b</name>
        <dbReference type="ChEBI" id="CHEBI:60344"/>
        <label>b562</label>
    </ligand>
    <ligandPart>
        <name>Fe</name>
        <dbReference type="ChEBI" id="CHEBI:18248"/>
    </ligandPart>
</feature>
<evidence type="ECO:0000256" key="3">
    <source>
        <dbReference type="ARBA" id="ARBA00011660"/>
    </source>
</evidence>
<dbReference type="InterPro" id="IPR027387">
    <property type="entry name" value="Cytb/b6-like_sf"/>
</dbReference>
<evidence type="ECO:0000256" key="17">
    <source>
        <dbReference type="ARBA" id="ARBA00061233"/>
    </source>
</evidence>
<dbReference type="GeneID" id="24122288"/>
<geneLocation type="mitochondrion" evidence="23"/>
<accession>A0A0U1ZF52</accession>
<evidence type="ECO:0000256" key="16">
    <source>
        <dbReference type="ARBA" id="ARBA00023136"/>
    </source>
</evidence>
<evidence type="ECO:0000256" key="1">
    <source>
        <dbReference type="ARBA" id="ARBA00002566"/>
    </source>
</evidence>
<dbReference type="FunFam" id="1.20.810.10:FF:000002">
    <property type="entry name" value="Cytochrome b"/>
    <property type="match status" value="1"/>
</dbReference>
<feature type="transmembrane region" description="Helical" evidence="20">
    <location>
        <begin position="288"/>
        <end position="308"/>
    </location>
</feature>
<comment type="cofactor">
    <cofactor evidence="19">
        <name>heme</name>
        <dbReference type="ChEBI" id="CHEBI:30413"/>
    </cofactor>
    <text evidence="19">Binds 2 heme groups non-covalently.</text>
</comment>
<dbReference type="InterPro" id="IPR005797">
    <property type="entry name" value="Cyt_b/b6_N"/>
</dbReference>
<keyword evidence="8 20" id="KW-0812">Transmembrane</keyword>
<dbReference type="PANTHER" id="PTHR19271:SF16">
    <property type="entry name" value="CYTOCHROME B"/>
    <property type="match status" value="1"/>
</dbReference>
<dbReference type="PROSITE" id="PS51003">
    <property type="entry name" value="CYTB_CTER"/>
    <property type="match status" value="1"/>
</dbReference>
<keyword evidence="6 19" id="KW-0349">Heme</keyword>
<dbReference type="SUPFAM" id="SSF81342">
    <property type="entry name" value="Transmembrane di-heme cytochromes"/>
    <property type="match status" value="1"/>
</dbReference>